<dbReference type="GO" id="GO:0005319">
    <property type="term" value="F:lipid transporter activity"/>
    <property type="evidence" value="ECO:0007669"/>
    <property type="project" value="TreeGrafter"/>
</dbReference>
<dbReference type="ExpressionAtlas" id="A0A2K3MUA5">
    <property type="expression patterns" value="baseline"/>
</dbReference>
<sequence length="370" mass="41945">MVLNPSSFWTQANALFRKSLTFQKRNVKTNVRLILFPLILCVLLALLQHFIDTQLNTPDFKCGCVCPNQRETCDDSEKLCGIQYSDETQATFCKIPNPPEWPPLLQLQYVYCKENQSCPFNMLFTAENRSFAQIVSDNMFPSALTVNSSDIMASLASNVLGSESSAGTDSFLDSGFTSALPVYYLQTQCPQNNSGFSFPYQIEGINFEQAILDVSTSHVDTDRTECVYMEICPYGCAILDYCCSDDINNELYQIYERNNSEGRINEIFSAVDFLNSNDDVFDVTVWYMPTSIWAENKLSRVPRSVNLISNAYLQFLRGPGTKMLFEFVKEMPKSETAYRLEIASLLGGLFFTWVILQLFPVSAEISEQQE</sequence>
<proteinExistence type="predicted"/>
<name>A0A2K3MUA5_TRIPR</name>
<comment type="caution">
    <text evidence="2">The sequence shown here is derived from an EMBL/GenBank/DDBJ whole genome shotgun (WGS) entry which is preliminary data.</text>
</comment>
<dbReference type="PANTHER" id="PTHR19229:SF154">
    <property type="entry name" value="ABC TRANSPORTER A FAMILY MEMBER 3-RELATED"/>
    <property type="match status" value="1"/>
</dbReference>
<dbReference type="Proteomes" id="UP000236291">
    <property type="component" value="Unassembled WGS sequence"/>
</dbReference>
<evidence type="ECO:0000256" key="1">
    <source>
        <dbReference type="SAM" id="Phobius"/>
    </source>
</evidence>
<gene>
    <name evidence="2" type="ORF">L195_g017531</name>
</gene>
<evidence type="ECO:0000313" key="3">
    <source>
        <dbReference type="Proteomes" id="UP000236291"/>
    </source>
</evidence>
<keyword evidence="1" id="KW-1133">Transmembrane helix</keyword>
<dbReference type="STRING" id="57577.A0A2K3MUA5"/>
<dbReference type="GO" id="GO:0140359">
    <property type="term" value="F:ABC-type transporter activity"/>
    <property type="evidence" value="ECO:0007669"/>
    <property type="project" value="InterPro"/>
</dbReference>
<organism evidence="2 3">
    <name type="scientific">Trifolium pratense</name>
    <name type="common">Red clover</name>
    <dbReference type="NCBI Taxonomy" id="57577"/>
    <lineage>
        <taxon>Eukaryota</taxon>
        <taxon>Viridiplantae</taxon>
        <taxon>Streptophyta</taxon>
        <taxon>Embryophyta</taxon>
        <taxon>Tracheophyta</taxon>
        <taxon>Spermatophyta</taxon>
        <taxon>Magnoliopsida</taxon>
        <taxon>eudicotyledons</taxon>
        <taxon>Gunneridae</taxon>
        <taxon>Pentapetalae</taxon>
        <taxon>rosids</taxon>
        <taxon>fabids</taxon>
        <taxon>Fabales</taxon>
        <taxon>Fabaceae</taxon>
        <taxon>Papilionoideae</taxon>
        <taxon>50 kb inversion clade</taxon>
        <taxon>NPAAA clade</taxon>
        <taxon>Hologalegina</taxon>
        <taxon>IRL clade</taxon>
        <taxon>Trifolieae</taxon>
        <taxon>Trifolium</taxon>
    </lineage>
</organism>
<dbReference type="InterPro" id="IPR026082">
    <property type="entry name" value="ABCA"/>
</dbReference>
<protein>
    <submittedName>
        <fullName evidence="2">ABC transporter A family member 7-like protein</fullName>
    </submittedName>
</protein>
<accession>A0A2K3MUA5</accession>
<dbReference type="PANTHER" id="PTHR19229">
    <property type="entry name" value="ATP-BINDING CASSETTE TRANSPORTER SUBFAMILY A ABCA"/>
    <property type="match status" value="1"/>
</dbReference>
<keyword evidence="1" id="KW-0812">Transmembrane</keyword>
<dbReference type="GO" id="GO:0016020">
    <property type="term" value="C:membrane"/>
    <property type="evidence" value="ECO:0007669"/>
    <property type="project" value="InterPro"/>
</dbReference>
<evidence type="ECO:0000313" key="2">
    <source>
        <dbReference type="EMBL" id="PNX94357.1"/>
    </source>
</evidence>
<dbReference type="EMBL" id="ASHM01012408">
    <property type="protein sequence ID" value="PNX94357.1"/>
    <property type="molecule type" value="Genomic_DNA"/>
</dbReference>
<reference evidence="2 3" key="2">
    <citation type="journal article" date="2017" name="Front. Plant Sci.">
        <title>Gene Classification and Mining of Molecular Markers Useful in Red Clover (Trifolium pratense) Breeding.</title>
        <authorList>
            <person name="Istvanek J."/>
            <person name="Dluhosova J."/>
            <person name="Dluhos P."/>
            <person name="Patkova L."/>
            <person name="Nedelnik J."/>
            <person name="Repkova J."/>
        </authorList>
    </citation>
    <scope>NUCLEOTIDE SEQUENCE [LARGE SCALE GENOMIC DNA]</scope>
    <source>
        <strain evidence="3">cv. Tatra</strain>
        <tissue evidence="2">Young leaves</tissue>
    </source>
</reference>
<reference evidence="2 3" key="1">
    <citation type="journal article" date="2014" name="Am. J. Bot.">
        <title>Genome assembly and annotation for red clover (Trifolium pratense; Fabaceae).</title>
        <authorList>
            <person name="Istvanek J."/>
            <person name="Jaros M."/>
            <person name="Krenek A."/>
            <person name="Repkova J."/>
        </authorList>
    </citation>
    <scope>NUCLEOTIDE SEQUENCE [LARGE SCALE GENOMIC DNA]</scope>
    <source>
        <strain evidence="3">cv. Tatra</strain>
        <tissue evidence="2">Young leaves</tissue>
    </source>
</reference>
<feature type="transmembrane region" description="Helical" evidence="1">
    <location>
        <begin position="33"/>
        <end position="51"/>
    </location>
</feature>
<keyword evidence="1" id="KW-0472">Membrane</keyword>
<dbReference type="AlphaFoldDB" id="A0A2K3MUA5"/>